<dbReference type="HOGENOM" id="CLU_047250_1_1_9"/>
<gene>
    <name evidence="3" type="ORF">C823_05178</name>
</gene>
<evidence type="ECO:0000313" key="4">
    <source>
        <dbReference type="Proteomes" id="UP000012589"/>
    </source>
</evidence>
<dbReference type="EMBL" id="AQFT01000149">
    <property type="protein sequence ID" value="EMZ20190.1"/>
    <property type="molecule type" value="Genomic_DNA"/>
</dbReference>
<dbReference type="SUPFAM" id="SSF140931">
    <property type="entry name" value="Fic-like"/>
    <property type="match status" value="1"/>
</dbReference>
<dbReference type="InterPro" id="IPR025758">
    <property type="entry name" value="Fic/DOC_N"/>
</dbReference>
<dbReference type="AlphaFoldDB" id="N2A2A3"/>
<dbReference type="PROSITE" id="PS51459">
    <property type="entry name" value="FIDO"/>
    <property type="match status" value="1"/>
</dbReference>
<reference evidence="3 4" key="1">
    <citation type="journal article" date="2014" name="Genome Announc.">
        <title>Draft genome sequences of the altered schaedler flora, a defined bacterial community from gnotobiotic mice.</title>
        <authorList>
            <person name="Wannemuehler M.J."/>
            <person name="Overstreet A.M."/>
            <person name="Ward D.V."/>
            <person name="Phillips G.J."/>
        </authorList>
    </citation>
    <scope>NUCLEOTIDE SEQUENCE [LARGE SCALE GENOMIC DNA]</scope>
    <source>
        <strain evidence="3 4">ASF492</strain>
    </source>
</reference>
<dbReference type="InterPro" id="IPR003812">
    <property type="entry name" value="Fido"/>
</dbReference>
<dbReference type="PATRIC" id="fig|1235802.3.peg.5466"/>
<keyword evidence="4" id="KW-1185">Reference proteome</keyword>
<accession>N2A2A3</accession>
<dbReference type="Pfam" id="PF13784">
    <property type="entry name" value="Fic_N"/>
    <property type="match status" value="1"/>
</dbReference>
<evidence type="ECO:0000313" key="3">
    <source>
        <dbReference type="EMBL" id="EMZ20190.1"/>
    </source>
</evidence>
<name>N2A2A3_9FIRM</name>
<dbReference type="InterPro" id="IPR036597">
    <property type="entry name" value="Fido-like_dom_sf"/>
</dbReference>
<dbReference type="Proteomes" id="UP000012589">
    <property type="component" value="Unassembled WGS sequence"/>
</dbReference>
<feature type="domain" description="Fido" evidence="2">
    <location>
        <begin position="119"/>
        <end position="267"/>
    </location>
</feature>
<evidence type="ECO:0000256" key="1">
    <source>
        <dbReference type="PIRSR" id="PIRSR640198-1"/>
    </source>
</evidence>
<dbReference type="STRING" id="1235802.C823_05178"/>
<dbReference type="Pfam" id="PF02661">
    <property type="entry name" value="Fic"/>
    <property type="match status" value="1"/>
</dbReference>
<feature type="active site" evidence="1">
    <location>
        <position position="203"/>
    </location>
</feature>
<dbReference type="InterPro" id="IPR040198">
    <property type="entry name" value="Fido_containing"/>
</dbReference>
<comment type="caution">
    <text evidence="3">The sequence shown here is derived from an EMBL/GenBank/DDBJ whole genome shotgun (WGS) entry which is preliminary data.</text>
</comment>
<dbReference type="Gene3D" id="1.10.3290.10">
    <property type="entry name" value="Fido-like domain"/>
    <property type="match status" value="1"/>
</dbReference>
<sequence>MHTVSGTFYKSFDVERNRRYWTFLPTELNLLNIRIDQDITDLLIQAHRTIGILEGMIRYIPNVEHFLEMMICGDAYYSCRIDNIAVHYRDILIGNNNLAETKSAINCCKAFHSLPERVLTKNNLCDLQNSVMDGIGADGVGMIRNKGFLMRPNVIVNMQEYNPPSPENIDELLLDLIKYIAVDQSVDILIKTALMYYQFETIHPFRSGNGRVGRLLPALLLMKKGILSKGCLFISEYLYKHNDICLDLFFGVQHFGNYMEWIKFFLQCIIDSSNQAIKRIKEAVDERSKIGKNLQRSAKFSGELSRICDFIETTPVFMINNLVDVFQISYNTASSRVDMLVEMNIVKRDNEQHRNRIFAAQKYIDIFMDSK</sequence>
<dbReference type="eggNOG" id="COG3177">
    <property type="taxonomic scope" value="Bacteria"/>
</dbReference>
<dbReference type="OrthoDB" id="9813719at2"/>
<dbReference type="PANTHER" id="PTHR13504:SF38">
    <property type="entry name" value="FIDO DOMAIN-CONTAINING PROTEIN"/>
    <property type="match status" value="1"/>
</dbReference>
<protein>
    <recommendedName>
        <fullName evidence="2">Fido domain-containing protein</fullName>
    </recommendedName>
</protein>
<organism evidence="3 4">
    <name type="scientific">Eubacterium plexicaudatum ASF492</name>
    <dbReference type="NCBI Taxonomy" id="1235802"/>
    <lineage>
        <taxon>Bacteria</taxon>
        <taxon>Bacillati</taxon>
        <taxon>Bacillota</taxon>
        <taxon>Clostridia</taxon>
        <taxon>Eubacteriales</taxon>
        <taxon>Eubacteriaceae</taxon>
        <taxon>Eubacterium</taxon>
    </lineage>
</organism>
<proteinExistence type="predicted"/>
<dbReference type="PANTHER" id="PTHR13504">
    <property type="entry name" value="FIDO DOMAIN-CONTAINING PROTEIN DDB_G0283145"/>
    <property type="match status" value="1"/>
</dbReference>
<evidence type="ECO:0000259" key="2">
    <source>
        <dbReference type="PROSITE" id="PS51459"/>
    </source>
</evidence>